<dbReference type="Pfam" id="PF01797">
    <property type="entry name" value="Y1_Tnp"/>
    <property type="match status" value="1"/>
</dbReference>
<organism evidence="2 3">
    <name type="scientific">Cryomorpha ignava</name>
    <dbReference type="NCBI Taxonomy" id="101383"/>
    <lineage>
        <taxon>Bacteria</taxon>
        <taxon>Pseudomonadati</taxon>
        <taxon>Bacteroidota</taxon>
        <taxon>Flavobacteriia</taxon>
        <taxon>Flavobacteriales</taxon>
        <taxon>Cryomorphaceae</taxon>
        <taxon>Cryomorpha</taxon>
    </lineage>
</organism>
<accession>A0A7K3WNH3</accession>
<evidence type="ECO:0000259" key="1">
    <source>
        <dbReference type="SMART" id="SM01321"/>
    </source>
</evidence>
<dbReference type="EMBL" id="JAAGVY010000009">
    <property type="protein sequence ID" value="NEN23199.1"/>
    <property type="molecule type" value="Genomic_DNA"/>
</dbReference>
<proteinExistence type="predicted"/>
<comment type="caution">
    <text evidence="2">The sequence shown here is derived from an EMBL/GenBank/DDBJ whole genome shotgun (WGS) entry which is preliminary data.</text>
</comment>
<dbReference type="PANTHER" id="PTHR33360">
    <property type="entry name" value="TRANSPOSASE FOR INSERTION SEQUENCE ELEMENT IS200"/>
    <property type="match status" value="1"/>
</dbReference>
<dbReference type="Gene3D" id="3.30.70.1290">
    <property type="entry name" value="Transposase IS200-like"/>
    <property type="match status" value="1"/>
</dbReference>
<feature type="domain" description="Transposase IS200-like" evidence="1">
    <location>
        <begin position="6"/>
        <end position="120"/>
    </location>
</feature>
<dbReference type="InterPro" id="IPR002686">
    <property type="entry name" value="Transposase_17"/>
</dbReference>
<dbReference type="AlphaFoldDB" id="A0A7K3WNH3"/>
<dbReference type="SUPFAM" id="SSF143422">
    <property type="entry name" value="Transposase IS200-like"/>
    <property type="match status" value="1"/>
</dbReference>
<sequence length="155" mass="18457">MEPGTFSQIYIQFVFAVDGRRSLISEKWEEDLYKYITGIVTKKNQKVLSINGSYDHLHLFVGTKLSCCPSDLLREVKKSSNTWINENRLTKAKFNWQVGGAGFSYSKEHIDRVVKYIHNQKEHHKTVRFKDEYIKMLQDHDIEFKDEYLFKWIED</sequence>
<dbReference type="GO" id="GO:0004803">
    <property type="term" value="F:transposase activity"/>
    <property type="evidence" value="ECO:0007669"/>
    <property type="project" value="InterPro"/>
</dbReference>
<dbReference type="RefSeq" id="WP_163284185.1">
    <property type="nucleotide sequence ID" value="NZ_JAAGVY010000009.1"/>
</dbReference>
<dbReference type="GO" id="GO:0003677">
    <property type="term" value="F:DNA binding"/>
    <property type="evidence" value="ECO:0007669"/>
    <property type="project" value="InterPro"/>
</dbReference>
<dbReference type="GO" id="GO:0006313">
    <property type="term" value="P:DNA transposition"/>
    <property type="evidence" value="ECO:0007669"/>
    <property type="project" value="InterPro"/>
</dbReference>
<gene>
    <name evidence="2" type="ORF">G3O08_06765</name>
</gene>
<dbReference type="InterPro" id="IPR036515">
    <property type="entry name" value="Transposase_17_sf"/>
</dbReference>
<protein>
    <submittedName>
        <fullName evidence="2">Transposase</fullName>
    </submittedName>
</protein>
<reference evidence="2 3" key="1">
    <citation type="submission" date="2020-02" db="EMBL/GenBank/DDBJ databases">
        <title>Out from the shadows clarifying the taxonomy of the family Cryomorphaceae and related taxa by utilizing the GTDB taxonomic framework.</title>
        <authorList>
            <person name="Bowman J.P."/>
        </authorList>
    </citation>
    <scope>NUCLEOTIDE SEQUENCE [LARGE SCALE GENOMIC DNA]</scope>
    <source>
        <strain evidence="2 3">QSSC 1-22</strain>
    </source>
</reference>
<evidence type="ECO:0000313" key="3">
    <source>
        <dbReference type="Proteomes" id="UP000486602"/>
    </source>
</evidence>
<dbReference type="SMART" id="SM01321">
    <property type="entry name" value="Y1_Tnp"/>
    <property type="match status" value="1"/>
</dbReference>
<keyword evidence="3" id="KW-1185">Reference proteome</keyword>
<evidence type="ECO:0000313" key="2">
    <source>
        <dbReference type="EMBL" id="NEN23199.1"/>
    </source>
</evidence>
<name>A0A7K3WNH3_9FLAO</name>
<dbReference type="PANTHER" id="PTHR33360:SF2">
    <property type="entry name" value="TRANSPOSASE FOR INSERTION SEQUENCE ELEMENT IS200"/>
    <property type="match status" value="1"/>
</dbReference>
<dbReference type="Proteomes" id="UP000486602">
    <property type="component" value="Unassembled WGS sequence"/>
</dbReference>